<organism evidence="3 4">
    <name type="scientific">Aspergillus steynii IBT 23096</name>
    <dbReference type="NCBI Taxonomy" id="1392250"/>
    <lineage>
        <taxon>Eukaryota</taxon>
        <taxon>Fungi</taxon>
        <taxon>Dikarya</taxon>
        <taxon>Ascomycota</taxon>
        <taxon>Pezizomycotina</taxon>
        <taxon>Eurotiomycetes</taxon>
        <taxon>Eurotiomycetidae</taxon>
        <taxon>Eurotiales</taxon>
        <taxon>Aspergillaceae</taxon>
        <taxon>Aspergillus</taxon>
        <taxon>Aspergillus subgen. Circumdati</taxon>
    </lineage>
</organism>
<sequence length="72" mass="7737">MKNFNLITAIFAAAAASAPLVNTEAGLNQMATTDGRNSWVESGQGWKRDQTTTNDMATTDGRNSWVESGDGW</sequence>
<reference evidence="3 4" key="1">
    <citation type="submission" date="2016-12" db="EMBL/GenBank/DDBJ databases">
        <title>The genomes of Aspergillus section Nigri reveals drivers in fungal speciation.</title>
        <authorList>
            <consortium name="DOE Joint Genome Institute"/>
            <person name="Vesth T.C."/>
            <person name="Nybo J."/>
            <person name="Theobald S."/>
            <person name="Brandl J."/>
            <person name="Frisvad J.C."/>
            <person name="Nielsen K.F."/>
            <person name="Lyhne E.K."/>
            <person name="Kogle M.E."/>
            <person name="Kuo A."/>
            <person name="Riley R."/>
            <person name="Clum A."/>
            <person name="Nolan M."/>
            <person name="Lipzen A."/>
            <person name="Salamov A."/>
            <person name="Henrissat B."/>
            <person name="Wiebenga A."/>
            <person name="De Vries R.P."/>
            <person name="Grigoriev I.V."/>
            <person name="Mortensen U.H."/>
            <person name="Andersen M.R."/>
            <person name="Baker S.E."/>
        </authorList>
    </citation>
    <scope>NUCLEOTIDE SEQUENCE [LARGE SCALE GENOMIC DNA]</scope>
    <source>
        <strain evidence="3 4">IBT 23096</strain>
    </source>
</reference>
<feature type="compositionally biased region" description="Polar residues" evidence="1">
    <location>
        <begin position="51"/>
        <end position="66"/>
    </location>
</feature>
<feature type="signal peptide" evidence="2">
    <location>
        <begin position="1"/>
        <end position="23"/>
    </location>
</feature>
<feature type="chain" id="PRO_5014119890" evidence="2">
    <location>
        <begin position="24"/>
        <end position="72"/>
    </location>
</feature>
<gene>
    <name evidence="3" type="ORF">P170DRAFT_469398</name>
</gene>
<evidence type="ECO:0000313" key="3">
    <source>
        <dbReference type="EMBL" id="PLB53918.1"/>
    </source>
</evidence>
<feature type="region of interest" description="Disordered" evidence="1">
    <location>
        <begin position="33"/>
        <end position="72"/>
    </location>
</feature>
<evidence type="ECO:0000256" key="2">
    <source>
        <dbReference type="SAM" id="SignalP"/>
    </source>
</evidence>
<keyword evidence="2" id="KW-0732">Signal</keyword>
<keyword evidence="4" id="KW-1185">Reference proteome</keyword>
<dbReference type="GeneID" id="36560326"/>
<name>A0A2I2GM14_9EURO</name>
<proteinExistence type="predicted"/>
<evidence type="ECO:0000256" key="1">
    <source>
        <dbReference type="SAM" id="MobiDB-lite"/>
    </source>
</evidence>
<accession>A0A2I2GM14</accession>
<dbReference type="AlphaFoldDB" id="A0A2I2GM14"/>
<dbReference type="VEuPathDB" id="FungiDB:P170DRAFT_469398"/>
<protein>
    <submittedName>
        <fullName evidence="3">Uncharacterized protein</fullName>
    </submittedName>
</protein>
<evidence type="ECO:0000313" key="4">
    <source>
        <dbReference type="Proteomes" id="UP000234275"/>
    </source>
</evidence>
<dbReference type="Proteomes" id="UP000234275">
    <property type="component" value="Unassembled WGS sequence"/>
</dbReference>
<dbReference type="RefSeq" id="XP_024709220.1">
    <property type="nucleotide sequence ID" value="XM_024852628.1"/>
</dbReference>
<comment type="caution">
    <text evidence="3">The sequence shown here is derived from an EMBL/GenBank/DDBJ whole genome shotgun (WGS) entry which is preliminary data.</text>
</comment>
<dbReference type="EMBL" id="MSFO01000001">
    <property type="protein sequence ID" value="PLB53918.1"/>
    <property type="molecule type" value="Genomic_DNA"/>
</dbReference>